<proteinExistence type="predicted"/>
<comment type="caution">
    <text evidence="2">The sequence shown here is derived from an EMBL/GenBank/DDBJ whole genome shotgun (WGS) entry which is preliminary data.</text>
</comment>
<accession>A0ABQ2MLP5</accession>
<keyword evidence="3" id="KW-1185">Reference proteome</keyword>
<dbReference type="EMBL" id="BMNG01000015">
    <property type="protein sequence ID" value="GGO54076.1"/>
    <property type="molecule type" value="Genomic_DNA"/>
</dbReference>
<organism evidence="2 3">
    <name type="scientific">Streptomyces lasiicapitis</name>
    <dbReference type="NCBI Taxonomy" id="1923961"/>
    <lineage>
        <taxon>Bacteria</taxon>
        <taxon>Bacillati</taxon>
        <taxon>Actinomycetota</taxon>
        <taxon>Actinomycetes</taxon>
        <taxon>Kitasatosporales</taxon>
        <taxon>Streptomycetaceae</taxon>
        <taxon>Streptomyces</taxon>
    </lineage>
</organism>
<dbReference type="Proteomes" id="UP000656881">
    <property type="component" value="Unassembled WGS sequence"/>
</dbReference>
<evidence type="ECO:0000313" key="3">
    <source>
        <dbReference type="Proteomes" id="UP000656881"/>
    </source>
</evidence>
<feature type="compositionally biased region" description="Polar residues" evidence="1">
    <location>
        <begin position="20"/>
        <end position="45"/>
    </location>
</feature>
<gene>
    <name evidence="2" type="ORF">GCM10012286_62990</name>
</gene>
<dbReference type="RefSeq" id="WP_229697330.1">
    <property type="nucleotide sequence ID" value="NZ_BMNG01000015.1"/>
</dbReference>
<evidence type="ECO:0000313" key="2">
    <source>
        <dbReference type="EMBL" id="GGO54076.1"/>
    </source>
</evidence>
<reference evidence="3" key="1">
    <citation type="journal article" date="2019" name="Int. J. Syst. Evol. Microbiol.">
        <title>The Global Catalogue of Microorganisms (GCM) 10K type strain sequencing project: providing services to taxonomists for standard genome sequencing and annotation.</title>
        <authorList>
            <consortium name="The Broad Institute Genomics Platform"/>
            <consortium name="The Broad Institute Genome Sequencing Center for Infectious Disease"/>
            <person name="Wu L."/>
            <person name="Ma J."/>
        </authorList>
    </citation>
    <scope>NUCLEOTIDE SEQUENCE [LARGE SCALE GENOMIC DNA]</scope>
    <source>
        <strain evidence="3">CGMCC 4.7349</strain>
    </source>
</reference>
<name>A0ABQ2MLP5_9ACTN</name>
<evidence type="ECO:0000256" key="1">
    <source>
        <dbReference type="SAM" id="MobiDB-lite"/>
    </source>
</evidence>
<feature type="region of interest" description="Disordered" evidence="1">
    <location>
        <begin position="17"/>
        <end position="45"/>
    </location>
</feature>
<protein>
    <submittedName>
        <fullName evidence="2">Uncharacterized protein</fullName>
    </submittedName>
</protein>
<sequence>MPFSAEQNVAFLHRHGNDFRGSTWTGNAAMNDNSTTPNTSAADLT</sequence>